<evidence type="ECO:0000313" key="3">
    <source>
        <dbReference type="EMBL" id="EXU74343.1"/>
    </source>
</evidence>
<keyword evidence="2" id="KW-0560">Oxidoreductase</keyword>
<organism evidence="3 4">
    <name type="scientific">Erwinia mallotivora</name>
    <dbReference type="NCBI Taxonomy" id="69222"/>
    <lineage>
        <taxon>Bacteria</taxon>
        <taxon>Pseudomonadati</taxon>
        <taxon>Pseudomonadota</taxon>
        <taxon>Gammaproteobacteria</taxon>
        <taxon>Enterobacterales</taxon>
        <taxon>Erwiniaceae</taxon>
        <taxon>Erwinia</taxon>
    </lineage>
</organism>
<dbReference type="Gene3D" id="3.40.50.720">
    <property type="entry name" value="NAD(P)-binding Rossmann-like Domain"/>
    <property type="match status" value="1"/>
</dbReference>
<dbReference type="AlphaFoldDB" id="A0A014N4L5"/>
<sequence>MTMKTLIIGGASGIGFAVATALAERQGEIILAGRDGKKLDAVSLKLSSGQAVISTRVLDVSNESEVSALAKTLGSVNHIIFTAGSQAPGGPLSEMDLNAARQAFDTKFWGSIHAARHLGGNILPQGTLTFTSGFLARRTVAGAIVKTAMNAAIESAAKVLARELSPLRVNVVSPGLTDTEAYAGMEPDARKNMLRAAAESLPAKAWGRAEDIAKGYLFVLDNPFVTGSVIDIDGGALIR</sequence>
<dbReference type="PATRIC" id="fig|69222.5.peg.3743"/>
<dbReference type="PRINTS" id="PR00081">
    <property type="entry name" value="GDHRDH"/>
</dbReference>
<keyword evidence="4" id="KW-1185">Reference proteome</keyword>
<dbReference type="PANTHER" id="PTHR43477:SF1">
    <property type="entry name" value="DIHYDROANTICAPSIN 7-DEHYDROGENASE"/>
    <property type="match status" value="1"/>
</dbReference>
<dbReference type="InterPro" id="IPR002347">
    <property type="entry name" value="SDR_fam"/>
</dbReference>
<dbReference type="Pfam" id="PF13561">
    <property type="entry name" value="adh_short_C2"/>
    <property type="match status" value="1"/>
</dbReference>
<reference evidence="3 4" key="1">
    <citation type="submission" date="2014-02" db="EMBL/GenBank/DDBJ databases">
        <title>Draft genome of Erwinia mallotivora strain BT-MARDI, a papaya dieback pathogen.</title>
        <authorList>
            <person name="Redzuan R."/>
            <person name="Abu Bakar N."/>
            <person name="Badrun R."/>
            <person name="Mohd Raih M.F."/>
            <person name="Rozano L."/>
            <person name="Mat Amin N."/>
        </authorList>
    </citation>
    <scope>NUCLEOTIDE SEQUENCE [LARGE SCALE GENOMIC DNA]</scope>
    <source>
        <strain evidence="3 4">BT-MARDI</strain>
    </source>
</reference>
<proteinExistence type="inferred from homology"/>
<dbReference type="Proteomes" id="UP000019918">
    <property type="component" value="Unassembled WGS sequence"/>
</dbReference>
<evidence type="ECO:0000256" key="2">
    <source>
        <dbReference type="ARBA" id="ARBA00023002"/>
    </source>
</evidence>
<dbReference type="GO" id="GO:0016491">
    <property type="term" value="F:oxidoreductase activity"/>
    <property type="evidence" value="ECO:0007669"/>
    <property type="project" value="UniProtKB-KW"/>
</dbReference>
<comment type="similarity">
    <text evidence="1">Belongs to the short-chain dehydrogenases/reductases (SDR) family.</text>
</comment>
<name>A0A014N4L5_9GAMM</name>
<dbReference type="InterPro" id="IPR036291">
    <property type="entry name" value="NAD(P)-bd_dom_sf"/>
</dbReference>
<dbReference type="OrthoDB" id="9804774at2"/>
<dbReference type="RefSeq" id="WP_034940004.1">
    <property type="nucleotide sequence ID" value="NZ_JFHN01000063.1"/>
</dbReference>
<gene>
    <name evidence="3" type="ORF">BG55_18370</name>
</gene>
<accession>A0A014N4L5</accession>
<comment type="caution">
    <text evidence="3">The sequence shown here is derived from an EMBL/GenBank/DDBJ whole genome shotgun (WGS) entry which is preliminary data.</text>
</comment>
<dbReference type="PANTHER" id="PTHR43477">
    <property type="entry name" value="DIHYDROANTICAPSIN 7-DEHYDROGENASE"/>
    <property type="match status" value="1"/>
</dbReference>
<evidence type="ECO:0000256" key="1">
    <source>
        <dbReference type="ARBA" id="ARBA00006484"/>
    </source>
</evidence>
<dbReference type="EMBL" id="JFHN01000063">
    <property type="protein sequence ID" value="EXU74343.1"/>
    <property type="molecule type" value="Genomic_DNA"/>
</dbReference>
<dbReference type="SUPFAM" id="SSF51735">
    <property type="entry name" value="NAD(P)-binding Rossmann-fold domains"/>
    <property type="match status" value="1"/>
</dbReference>
<dbReference type="STRING" id="69222.BG55_18370"/>
<protein>
    <submittedName>
        <fullName evidence="3">Dehydrogenase</fullName>
    </submittedName>
</protein>
<dbReference type="InterPro" id="IPR051122">
    <property type="entry name" value="SDR_DHRS6-like"/>
</dbReference>
<evidence type="ECO:0000313" key="4">
    <source>
        <dbReference type="Proteomes" id="UP000019918"/>
    </source>
</evidence>